<proteinExistence type="predicted"/>
<gene>
    <name evidence="1" type="ORF">PCOR1329_LOCUS42747</name>
</gene>
<accession>A0ABN9TVM1</accession>
<organism evidence="1 2">
    <name type="scientific">Prorocentrum cordatum</name>
    <dbReference type="NCBI Taxonomy" id="2364126"/>
    <lineage>
        <taxon>Eukaryota</taxon>
        <taxon>Sar</taxon>
        <taxon>Alveolata</taxon>
        <taxon>Dinophyceae</taxon>
        <taxon>Prorocentrales</taxon>
        <taxon>Prorocentraceae</taxon>
        <taxon>Prorocentrum</taxon>
    </lineage>
</organism>
<dbReference type="EMBL" id="CAUYUJ010015137">
    <property type="protein sequence ID" value="CAK0850315.1"/>
    <property type="molecule type" value="Genomic_DNA"/>
</dbReference>
<keyword evidence="2" id="KW-1185">Reference proteome</keyword>
<protein>
    <recommendedName>
        <fullName evidence="3">Reverse transcriptase domain-containing protein</fullName>
    </recommendedName>
</protein>
<evidence type="ECO:0000313" key="1">
    <source>
        <dbReference type="EMBL" id="CAK0850315.1"/>
    </source>
</evidence>
<evidence type="ECO:0000313" key="2">
    <source>
        <dbReference type="Proteomes" id="UP001189429"/>
    </source>
</evidence>
<sequence length="302" mass="32821">MERPLVHAGLGRLARSQKGVMDLLAAQEALPKPLGARAAVLVFLPESEGGVRPIVNSPLPMRIWGSPRQPIGALWEAEHDHRFFKGKVDREYEKAGWLHNACAALARVRGCASASLFLDITKLYASPRHDFLRQCGVEHGFDLRVLRGLHVLYPRPRILRFAGMATKSFASLQGALGWKWVASSVFRLCPLSAAKAPARALGPFGARQPGGHWETQGWTFCKTLQARNLSAGAASRGEECMRAEYELLEPWAERTGRLRAAGVELDPIHKAGPAASAAWGRSGRLGTAGSAAVWRIAAAARE</sequence>
<name>A0ABN9TVM1_9DINO</name>
<evidence type="ECO:0008006" key="3">
    <source>
        <dbReference type="Google" id="ProtNLM"/>
    </source>
</evidence>
<reference evidence="1" key="1">
    <citation type="submission" date="2023-10" db="EMBL/GenBank/DDBJ databases">
        <authorList>
            <person name="Chen Y."/>
            <person name="Shah S."/>
            <person name="Dougan E. K."/>
            <person name="Thang M."/>
            <person name="Chan C."/>
        </authorList>
    </citation>
    <scope>NUCLEOTIDE SEQUENCE [LARGE SCALE GENOMIC DNA]</scope>
</reference>
<comment type="caution">
    <text evidence="1">The sequence shown here is derived from an EMBL/GenBank/DDBJ whole genome shotgun (WGS) entry which is preliminary data.</text>
</comment>
<dbReference type="Proteomes" id="UP001189429">
    <property type="component" value="Unassembled WGS sequence"/>
</dbReference>